<dbReference type="EMBL" id="JALAOH010000063">
    <property type="protein sequence ID" value="MCY8318481.1"/>
    <property type="molecule type" value="Genomic_DNA"/>
</dbReference>
<comment type="caution">
    <text evidence="1">The sequence shown here is derived from an EMBL/GenBank/DDBJ whole genome shotgun (WGS) entry which is preliminary data.</text>
</comment>
<dbReference type="RefSeq" id="WP_268469435.1">
    <property type="nucleotide sequence ID" value="NZ_JALAOH010000063.1"/>
</dbReference>
<organism evidence="1 2">
    <name type="scientific">Bacillus vallismortis</name>
    <dbReference type="NCBI Taxonomy" id="72361"/>
    <lineage>
        <taxon>Bacteria</taxon>
        <taxon>Bacillati</taxon>
        <taxon>Bacillota</taxon>
        <taxon>Bacilli</taxon>
        <taxon>Bacillales</taxon>
        <taxon>Bacillaceae</taxon>
        <taxon>Bacillus</taxon>
    </lineage>
</organism>
<gene>
    <name evidence="1" type="ORF">MOC71_17490</name>
</gene>
<name>A0AAP3CLS4_BACVA</name>
<sequence length="112" mass="13219">MRYCNVYNLVKVKRVKTGRKTDWGTDIYEDQETLIPYKCSFQPYVESISSPTAVGRITDVTNMIFCPPNEQLNSGVKIVHKDKEYEVLYPPRDWGRHYEVYVKYIGKYQPTK</sequence>
<dbReference type="Proteomes" id="UP001067121">
    <property type="component" value="Unassembled WGS sequence"/>
</dbReference>
<evidence type="ECO:0000313" key="1">
    <source>
        <dbReference type="EMBL" id="MCY8318481.1"/>
    </source>
</evidence>
<proteinExistence type="predicted"/>
<evidence type="ECO:0008006" key="3">
    <source>
        <dbReference type="Google" id="ProtNLM"/>
    </source>
</evidence>
<reference evidence="1" key="1">
    <citation type="submission" date="2022-02" db="EMBL/GenBank/DDBJ databases">
        <title>Crop Bioprotection Bacillus Genome Sequencing.</title>
        <authorList>
            <person name="Dunlap C."/>
        </authorList>
    </citation>
    <scope>NUCLEOTIDE SEQUENCE</scope>
    <source>
        <strain evidence="1">98-1</strain>
    </source>
</reference>
<accession>A0AAP3CLS4</accession>
<evidence type="ECO:0000313" key="2">
    <source>
        <dbReference type="Proteomes" id="UP001067121"/>
    </source>
</evidence>
<dbReference type="AlphaFoldDB" id="A0AAP3CLS4"/>
<protein>
    <recommendedName>
        <fullName evidence="3">Head-tail adaptor protein</fullName>
    </recommendedName>
</protein>